<sequence>MTGLVTEPNGTGNGTDDGTDDGTGNIVPGTDGDSDNGMMMILITERRWMTGTGN</sequence>
<reference evidence="2" key="1">
    <citation type="submission" date="2023-12" db="EMBL/GenBank/DDBJ databases">
        <title>Dolosigranulum savutii sp. nov. isolated from human upper respiratory samples collected in Botswana.</title>
        <authorList>
            <person name="Kelly M.S."/>
        </authorList>
    </citation>
    <scope>NUCLEOTIDE SEQUENCE</scope>
    <source>
        <strain evidence="2">MSK433</strain>
    </source>
</reference>
<evidence type="ECO:0000313" key="2">
    <source>
        <dbReference type="EMBL" id="XBC46023.1"/>
    </source>
</evidence>
<evidence type="ECO:0000256" key="1">
    <source>
        <dbReference type="SAM" id="MobiDB-lite"/>
    </source>
</evidence>
<proteinExistence type="predicted"/>
<feature type="region of interest" description="Disordered" evidence="1">
    <location>
        <begin position="1"/>
        <end position="38"/>
    </location>
</feature>
<dbReference type="EMBL" id="CP142433">
    <property type="protein sequence ID" value="XBC46023.1"/>
    <property type="molecule type" value="Genomic_DNA"/>
</dbReference>
<organism evidence="2">
    <name type="scientific">Dolosigranulum savutiense</name>
    <dbReference type="NCBI Taxonomy" id="3110288"/>
    <lineage>
        <taxon>Bacteria</taxon>
        <taxon>Bacillati</taxon>
        <taxon>Bacillota</taxon>
        <taxon>Bacilli</taxon>
        <taxon>Lactobacillales</taxon>
        <taxon>Carnobacteriaceae</taxon>
        <taxon>Dolosigranulum</taxon>
    </lineage>
</organism>
<gene>
    <name evidence="2" type="ORF">VUQ08_09325</name>
</gene>
<name>A0AB74TMR5_9LACT</name>
<protein>
    <submittedName>
        <fullName evidence="2">Uncharacterized protein</fullName>
    </submittedName>
</protein>
<dbReference type="RefSeq" id="WP_347300388.1">
    <property type="nucleotide sequence ID" value="NZ_CP142433.1"/>
</dbReference>
<accession>A0AB74TMR5</accession>
<dbReference type="AlphaFoldDB" id="A0AB74TMR5"/>